<dbReference type="PANTHER" id="PTHR37984">
    <property type="entry name" value="PROTEIN CBG26694"/>
    <property type="match status" value="1"/>
</dbReference>
<dbReference type="Gene3D" id="3.30.420.10">
    <property type="entry name" value="Ribonuclease H-like superfamily/Ribonuclease H"/>
    <property type="match status" value="1"/>
</dbReference>
<reference evidence="1" key="1">
    <citation type="submission" date="2020-04" db="EMBL/GenBank/DDBJ databases">
        <authorList>
            <person name="Alioto T."/>
            <person name="Alioto T."/>
            <person name="Gomez Garrido J."/>
        </authorList>
    </citation>
    <scope>NUCLEOTIDE SEQUENCE</scope>
    <source>
        <strain evidence="1">A484AB</strain>
    </source>
</reference>
<sequence>MLGEDLEAVDQSDWDEKLPSALAAIRTAPNTTTVETPYFLLFGSEARTVADVVHFKDKQDDGQPQDAKEFRNKFTRFEDAHRKVKTRVMDEHAKRLKRQKKDIRFTPFKEGEKVWMYGPPSTKGLSKKLLAERWRGPYVVTKILGETVWRK</sequence>
<accession>A0A7D9EH49</accession>
<dbReference type="AlphaFoldDB" id="A0A7D9EH49"/>
<dbReference type="OrthoDB" id="8052569at2759"/>
<name>A0A7D9EH49_PARCT</name>
<proteinExistence type="predicted"/>
<dbReference type="InterPro" id="IPR050951">
    <property type="entry name" value="Retrovirus_Pol_polyprotein"/>
</dbReference>
<dbReference type="EMBL" id="CACRXK020006325">
    <property type="protein sequence ID" value="CAB4009068.1"/>
    <property type="molecule type" value="Genomic_DNA"/>
</dbReference>
<dbReference type="InterPro" id="IPR036397">
    <property type="entry name" value="RNaseH_sf"/>
</dbReference>
<evidence type="ECO:0000313" key="1">
    <source>
        <dbReference type="EMBL" id="CAB4009068.1"/>
    </source>
</evidence>
<feature type="non-terminal residue" evidence="1">
    <location>
        <position position="151"/>
    </location>
</feature>
<evidence type="ECO:0000313" key="2">
    <source>
        <dbReference type="Proteomes" id="UP001152795"/>
    </source>
</evidence>
<protein>
    <submittedName>
        <fullName evidence="1">Uncharacterized protein</fullName>
    </submittedName>
</protein>
<dbReference type="GO" id="GO:0003676">
    <property type="term" value="F:nucleic acid binding"/>
    <property type="evidence" value="ECO:0007669"/>
    <property type="project" value="InterPro"/>
</dbReference>
<gene>
    <name evidence="1" type="ORF">PACLA_8A041551</name>
</gene>
<keyword evidence="2" id="KW-1185">Reference proteome</keyword>
<dbReference type="Proteomes" id="UP001152795">
    <property type="component" value="Unassembled WGS sequence"/>
</dbReference>
<dbReference type="PANTHER" id="PTHR37984:SF5">
    <property type="entry name" value="PROTEIN NYNRIN-LIKE"/>
    <property type="match status" value="1"/>
</dbReference>
<comment type="caution">
    <text evidence="1">The sequence shown here is derived from an EMBL/GenBank/DDBJ whole genome shotgun (WGS) entry which is preliminary data.</text>
</comment>
<organism evidence="1 2">
    <name type="scientific">Paramuricea clavata</name>
    <name type="common">Red gorgonian</name>
    <name type="synonym">Violescent sea-whip</name>
    <dbReference type="NCBI Taxonomy" id="317549"/>
    <lineage>
        <taxon>Eukaryota</taxon>
        <taxon>Metazoa</taxon>
        <taxon>Cnidaria</taxon>
        <taxon>Anthozoa</taxon>
        <taxon>Octocorallia</taxon>
        <taxon>Malacalcyonacea</taxon>
        <taxon>Plexauridae</taxon>
        <taxon>Paramuricea</taxon>
    </lineage>
</organism>